<sequence>MKHISAHRVLPYFSFLLFIIVLNACKYEAKKEFNLEETRALEKNAILNLLSQAKNEIENENLQGAIVLLDSIINNYGTYDEVETAYILKEEAQRHYMIKKIISSTDIDSLFVFITDYNSFEIKDAAKKRIGEVIKSTQNPQVLQDFIASNRLPEFRVEAKTRQQNLLEEQKNNLYSEALKENSAQTWKNFIALYPDHPNNKQIEDKIIELEVDDIFSGTHGEIPSSNLSGVANYINSDIKIKNDTPYTLTIRYSGKENKRIIIPSGNTQRVDLISGEYRVTASVNASRVSNYAGIESLNGSYTSSYYLMN</sequence>
<gene>
    <name evidence="1" type="ORF">SAMN05660703_1673</name>
</gene>
<dbReference type="EMBL" id="FWXO01000002">
    <property type="protein sequence ID" value="SMC53776.1"/>
    <property type="molecule type" value="Genomic_DNA"/>
</dbReference>
<organism evidence="1 2">
    <name type="scientific">Cellulophaga tyrosinoxydans</name>
    <dbReference type="NCBI Taxonomy" id="504486"/>
    <lineage>
        <taxon>Bacteria</taxon>
        <taxon>Pseudomonadati</taxon>
        <taxon>Bacteroidota</taxon>
        <taxon>Flavobacteriia</taxon>
        <taxon>Flavobacteriales</taxon>
        <taxon>Flavobacteriaceae</taxon>
        <taxon>Cellulophaga</taxon>
    </lineage>
</organism>
<evidence type="ECO:0000313" key="1">
    <source>
        <dbReference type="EMBL" id="SMC53776.1"/>
    </source>
</evidence>
<accession>A0A1W1ZZI4</accession>
<reference evidence="2" key="1">
    <citation type="submission" date="2017-04" db="EMBL/GenBank/DDBJ databases">
        <authorList>
            <person name="Varghese N."/>
            <person name="Submissions S."/>
        </authorList>
    </citation>
    <scope>NUCLEOTIDE SEQUENCE [LARGE SCALE GENOMIC DNA]</scope>
    <source>
        <strain evidence="2">DSM 21164</strain>
    </source>
</reference>
<evidence type="ECO:0000313" key="2">
    <source>
        <dbReference type="Proteomes" id="UP000192360"/>
    </source>
</evidence>
<name>A0A1W1ZZI4_9FLAO</name>
<dbReference type="RefSeq" id="WP_084061030.1">
    <property type="nucleotide sequence ID" value="NZ_FWXO01000002.1"/>
</dbReference>
<dbReference type="AlphaFoldDB" id="A0A1W1ZZI4"/>
<protein>
    <submittedName>
        <fullName evidence="1">Uncharacterized protein</fullName>
    </submittedName>
</protein>
<dbReference type="STRING" id="504486.SAMN05660703_1673"/>
<proteinExistence type="predicted"/>
<dbReference type="OrthoDB" id="1419307at2"/>
<keyword evidence="2" id="KW-1185">Reference proteome</keyword>
<dbReference type="Proteomes" id="UP000192360">
    <property type="component" value="Unassembled WGS sequence"/>
</dbReference>